<reference evidence="2 3" key="1">
    <citation type="submission" date="2021-08" db="EMBL/GenBank/DDBJ databases">
        <title>Rheinheimera aquimaris sp. nov., isolated from seawater of the East Sea in Korea.</title>
        <authorList>
            <person name="Kim K.H."/>
            <person name="Wenting R."/>
            <person name="Kim K.R."/>
            <person name="Jeon C.O."/>
        </authorList>
    </citation>
    <scope>NUCLEOTIDE SEQUENCE [LARGE SCALE GENOMIC DNA]</scope>
    <source>
        <strain evidence="2 3">MA-13</strain>
    </source>
</reference>
<dbReference type="SUPFAM" id="SSF53448">
    <property type="entry name" value="Nucleotide-diphospho-sugar transferases"/>
    <property type="match status" value="1"/>
</dbReference>
<feature type="domain" description="Glycosyltransferase 2-like" evidence="1">
    <location>
        <begin position="4"/>
        <end position="170"/>
    </location>
</feature>
<accession>A0ABS7X486</accession>
<dbReference type="EC" id="2.4.-.-" evidence="2"/>
<dbReference type="PANTHER" id="PTHR22916:SF3">
    <property type="entry name" value="UDP-GLCNAC:BETAGAL BETA-1,3-N-ACETYLGLUCOSAMINYLTRANSFERASE-LIKE PROTEIN 1"/>
    <property type="match status" value="1"/>
</dbReference>
<name>A0ABS7X486_9GAMM</name>
<dbReference type="EMBL" id="JAERPS020000001">
    <property type="protein sequence ID" value="MBZ9610358.1"/>
    <property type="molecule type" value="Genomic_DNA"/>
</dbReference>
<dbReference type="GO" id="GO:0016757">
    <property type="term" value="F:glycosyltransferase activity"/>
    <property type="evidence" value="ECO:0007669"/>
    <property type="project" value="UniProtKB-KW"/>
</dbReference>
<evidence type="ECO:0000259" key="1">
    <source>
        <dbReference type="Pfam" id="PF00535"/>
    </source>
</evidence>
<keyword evidence="3" id="KW-1185">Reference proteome</keyword>
<dbReference type="CDD" id="cd00761">
    <property type="entry name" value="Glyco_tranf_GTA_type"/>
    <property type="match status" value="1"/>
</dbReference>
<dbReference type="InterPro" id="IPR029044">
    <property type="entry name" value="Nucleotide-diphossugar_trans"/>
</dbReference>
<organism evidence="2 3">
    <name type="scientific">Rheinheimera maricola</name>
    <dbReference type="NCBI Taxonomy" id="2793282"/>
    <lineage>
        <taxon>Bacteria</taxon>
        <taxon>Pseudomonadati</taxon>
        <taxon>Pseudomonadota</taxon>
        <taxon>Gammaproteobacteria</taxon>
        <taxon>Chromatiales</taxon>
        <taxon>Chromatiaceae</taxon>
        <taxon>Rheinheimera</taxon>
    </lineage>
</organism>
<dbReference type="Gene3D" id="3.90.550.10">
    <property type="entry name" value="Spore Coat Polysaccharide Biosynthesis Protein SpsA, Chain A"/>
    <property type="match status" value="1"/>
</dbReference>
<keyword evidence="2" id="KW-0328">Glycosyltransferase</keyword>
<dbReference type="InterPro" id="IPR001173">
    <property type="entry name" value="Glyco_trans_2-like"/>
</dbReference>
<protein>
    <submittedName>
        <fullName evidence="2">Glycosyltransferase</fullName>
        <ecNumber evidence="2">2.4.-.-</ecNumber>
    </submittedName>
</protein>
<gene>
    <name evidence="2" type="ORF">I4W93_001990</name>
</gene>
<dbReference type="RefSeq" id="WP_205310104.1">
    <property type="nucleotide sequence ID" value="NZ_JAERPS020000001.1"/>
</dbReference>
<dbReference type="Proteomes" id="UP000663814">
    <property type="component" value="Unassembled WGS sequence"/>
</dbReference>
<evidence type="ECO:0000313" key="2">
    <source>
        <dbReference type="EMBL" id="MBZ9610358.1"/>
    </source>
</evidence>
<comment type="caution">
    <text evidence="2">The sequence shown here is derived from an EMBL/GenBank/DDBJ whole genome shotgun (WGS) entry which is preliminary data.</text>
</comment>
<dbReference type="Gene3D" id="3.40.50.2000">
    <property type="entry name" value="Glycogen Phosphorylase B"/>
    <property type="match status" value="1"/>
</dbReference>
<dbReference type="SUPFAM" id="SSF53756">
    <property type="entry name" value="UDP-Glycosyltransferase/glycogen phosphorylase"/>
    <property type="match status" value="1"/>
</dbReference>
<evidence type="ECO:0000313" key="3">
    <source>
        <dbReference type="Proteomes" id="UP000663814"/>
    </source>
</evidence>
<keyword evidence="2" id="KW-0808">Transferase</keyword>
<proteinExistence type="predicted"/>
<sequence>MQISVIVPCFNAVGKIERCLSALAAIEFNAGQFEVIFVDDCSTDNTLSLLQQQTANRQNWRVLQLPQNSGSPSAPRNLGLSQARGDYVFFLDSDDEIFPDTLNTHYQHALQTNACIVRGYLIADTGREQLEMNKVHNWQANLTRQQRIAAIIAHQSTIPCSLIKRSLLQQHTITWPEALRMGEDSYFLAQVLSVAEQVEYLSHPTYIYNQRRSFVASSTQSYGARELRNHLIVWQGVQQALALAGVDYFALRLQKGLQAVLASLVFRNRYDIDEALFLQFADFIRQNWPLIATFNYIPRNRELLQTLLNSDFAGFSALCKPRLLIAGYDLKFIQPVLTALGHYFTVITDEWRGHNSHDESHSLQQLAQADYIWCEWLLGNAVWYSKHKTPQQKLVCRMHRFELSREFGEQLNLSGVDAITAVSVLFFERLMERFPAIPRQKVRLLPNFVDVAGYDQVSFADSRFTLAMIGYVPAKKGLLHALQILAELRQKDSRYRLKLFGKAPAELPWLKNHPDELAYFADCEQHIRDLGLTDAVEHVGFADIKKAMAQHQVGFVLSVSESMRELPGFESFHLAVADAYAAGAVGLVKQWTGCEYVYPPQMITPDTNALVSKIWQLTQDKAAYQQLQQTGISFIERHYNVSAFVQHVRALYDEI</sequence>
<dbReference type="Pfam" id="PF00535">
    <property type="entry name" value="Glycos_transf_2"/>
    <property type="match status" value="1"/>
</dbReference>
<dbReference type="Pfam" id="PF13692">
    <property type="entry name" value="Glyco_trans_1_4"/>
    <property type="match status" value="1"/>
</dbReference>
<dbReference type="PANTHER" id="PTHR22916">
    <property type="entry name" value="GLYCOSYLTRANSFERASE"/>
    <property type="match status" value="1"/>
</dbReference>